<dbReference type="InterPro" id="IPR002491">
    <property type="entry name" value="ABC_transptr_periplasmic_BD"/>
</dbReference>
<feature type="transmembrane region" description="Helical" evidence="5">
    <location>
        <begin position="299"/>
        <end position="321"/>
    </location>
</feature>
<comment type="similarity">
    <text evidence="2">Belongs to the bacterial solute-binding protein 8 family.</text>
</comment>
<keyword evidence="5" id="KW-0812">Transmembrane</keyword>
<reference evidence="8 9" key="1">
    <citation type="submission" date="2016-11" db="EMBL/GenBank/DDBJ databases">
        <title>Draft Genome Sequences of Nine Cyanobacterial Strains from Diverse Habitats.</title>
        <authorList>
            <person name="Zhu T."/>
            <person name="Hou S."/>
            <person name="Lu X."/>
            <person name="Hess W.R."/>
        </authorList>
    </citation>
    <scope>NUCLEOTIDE SEQUENCE [LARGE SCALE GENOMIC DNA]</scope>
    <source>
        <strain evidence="8 9">5.2 s.c.1</strain>
    </source>
</reference>
<evidence type="ECO:0000259" key="7">
    <source>
        <dbReference type="PROSITE" id="PS50983"/>
    </source>
</evidence>
<evidence type="ECO:0000256" key="6">
    <source>
        <dbReference type="SAM" id="SignalP"/>
    </source>
</evidence>
<evidence type="ECO:0000256" key="1">
    <source>
        <dbReference type="ARBA" id="ARBA00004196"/>
    </source>
</evidence>
<feature type="signal peptide" evidence="6">
    <location>
        <begin position="1"/>
        <end position="31"/>
    </location>
</feature>
<dbReference type="Proteomes" id="UP000185984">
    <property type="component" value="Unassembled WGS sequence"/>
</dbReference>
<dbReference type="Gene3D" id="3.40.50.1980">
    <property type="entry name" value="Nitrogenase molybdenum iron protein domain"/>
    <property type="match status" value="2"/>
</dbReference>
<keyword evidence="4 6" id="KW-0732">Signal</keyword>
<dbReference type="InterPro" id="IPR051313">
    <property type="entry name" value="Bact_iron-sidero_bind"/>
</dbReference>
<dbReference type="SUPFAM" id="SSF53807">
    <property type="entry name" value="Helical backbone' metal receptor"/>
    <property type="match status" value="1"/>
</dbReference>
<comment type="caution">
    <text evidence="8">The sequence shown here is derived from an EMBL/GenBank/DDBJ whole genome shotgun (WGS) entry which is preliminary data.</text>
</comment>
<protein>
    <recommendedName>
        <fullName evidence="7">Fe/B12 periplasmic-binding domain-containing protein</fullName>
    </recommendedName>
</protein>
<name>A0A1U7HTV1_9CHRO</name>
<comment type="subcellular location">
    <subcellularLocation>
        <location evidence="1">Cell envelope</location>
    </subcellularLocation>
</comment>
<sequence>MNSNRVLNMNYCRRWQALLLFFISVCISVFVACTHNTDTVETVPTRSVRLVKHALGETQVPTNPQRIVTLDSYTLEAVLALNTKPIGAARTDWEHLRDRLDGVTNIGLSGEPSLEKVLTLKPDLILGNSYQQSVYNPLSQIAPTVIAKFENSGDWKAIFTLVGQALGTNTSPVMERYYARLEDFKTRMGDRLNWFEVSVITVPPAGGFYIYGSDTFSGTILADAGLRRPAAQQNAAITSLRLSRERLSNADGDVIFLWNYSSPDEQVAQIQATAKLKADPLWQQLNAVKQGKVYEVPHYWIGTGAIAANLVIDDLFTYLLALKK</sequence>
<dbReference type="EMBL" id="MRCC01000007">
    <property type="protein sequence ID" value="OKH27001.1"/>
    <property type="molecule type" value="Genomic_DNA"/>
</dbReference>
<feature type="chain" id="PRO_5012594923" description="Fe/B12 periplasmic-binding domain-containing protein" evidence="6">
    <location>
        <begin position="32"/>
        <end position="324"/>
    </location>
</feature>
<dbReference type="PANTHER" id="PTHR30532:SF25">
    <property type="entry name" value="IRON(III) DICITRATE-BINDING PERIPLASMIC PROTEIN"/>
    <property type="match status" value="1"/>
</dbReference>
<evidence type="ECO:0000256" key="3">
    <source>
        <dbReference type="ARBA" id="ARBA00022448"/>
    </source>
</evidence>
<evidence type="ECO:0000256" key="5">
    <source>
        <dbReference type="SAM" id="Phobius"/>
    </source>
</evidence>
<organism evidence="8 9">
    <name type="scientific">Chroogloeocystis siderophila 5.2 s.c.1</name>
    <dbReference type="NCBI Taxonomy" id="247279"/>
    <lineage>
        <taxon>Bacteria</taxon>
        <taxon>Bacillati</taxon>
        <taxon>Cyanobacteriota</taxon>
        <taxon>Cyanophyceae</taxon>
        <taxon>Oscillatoriophycideae</taxon>
        <taxon>Chroococcales</taxon>
        <taxon>Chroococcaceae</taxon>
        <taxon>Chroogloeocystis</taxon>
    </lineage>
</organism>
<evidence type="ECO:0000256" key="4">
    <source>
        <dbReference type="ARBA" id="ARBA00022729"/>
    </source>
</evidence>
<gene>
    <name evidence="8" type="ORF">NIES1031_09740</name>
</gene>
<accession>A0A1U7HTV1</accession>
<dbReference type="PROSITE" id="PS51257">
    <property type="entry name" value="PROKAR_LIPOPROTEIN"/>
    <property type="match status" value="1"/>
</dbReference>
<keyword evidence="3" id="KW-0813">Transport</keyword>
<dbReference type="AlphaFoldDB" id="A0A1U7HTV1"/>
<feature type="domain" description="Fe/B12 periplasmic-binding" evidence="7">
    <location>
        <begin position="66"/>
        <end position="323"/>
    </location>
</feature>
<dbReference type="GO" id="GO:1901678">
    <property type="term" value="P:iron coordination entity transport"/>
    <property type="evidence" value="ECO:0007669"/>
    <property type="project" value="UniProtKB-ARBA"/>
</dbReference>
<evidence type="ECO:0000313" key="9">
    <source>
        <dbReference type="Proteomes" id="UP000185984"/>
    </source>
</evidence>
<dbReference type="GO" id="GO:0030288">
    <property type="term" value="C:outer membrane-bounded periplasmic space"/>
    <property type="evidence" value="ECO:0007669"/>
    <property type="project" value="TreeGrafter"/>
</dbReference>
<dbReference type="CDD" id="cd01146">
    <property type="entry name" value="FhuD"/>
    <property type="match status" value="1"/>
</dbReference>
<proteinExistence type="inferred from homology"/>
<dbReference type="PANTHER" id="PTHR30532">
    <property type="entry name" value="IRON III DICITRATE-BINDING PERIPLASMIC PROTEIN"/>
    <property type="match status" value="1"/>
</dbReference>
<evidence type="ECO:0000256" key="2">
    <source>
        <dbReference type="ARBA" id="ARBA00008814"/>
    </source>
</evidence>
<dbReference type="Pfam" id="PF01497">
    <property type="entry name" value="Peripla_BP_2"/>
    <property type="match status" value="1"/>
</dbReference>
<dbReference type="PROSITE" id="PS50983">
    <property type="entry name" value="FE_B12_PBP"/>
    <property type="match status" value="1"/>
</dbReference>
<keyword evidence="9" id="KW-1185">Reference proteome</keyword>
<evidence type="ECO:0000313" key="8">
    <source>
        <dbReference type="EMBL" id="OKH27001.1"/>
    </source>
</evidence>
<keyword evidence="5" id="KW-1133">Transmembrane helix</keyword>
<dbReference type="STRING" id="247279.NIES1031_09740"/>
<keyword evidence="5" id="KW-0472">Membrane</keyword>